<proteinExistence type="inferred from homology"/>
<comment type="cofactor">
    <cofactor evidence="15">
        <name>FAD</name>
        <dbReference type="ChEBI" id="CHEBI:57692"/>
    </cofactor>
    <text evidence="15">Binds 1 FAD per subunit.</text>
</comment>
<evidence type="ECO:0000256" key="5">
    <source>
        <dbReference type="ARBA" id="ARBA00022621"/>
    </source>
</evidence>
<evidence type="ECO:0000256" key="10">
    <source>
        <dbReference type="ARBA" id="ARBA00023002"/>
    </source>
</evidence>
<dbReference type="Gene3D" id="3.40.50.80">
    <property type="entry name" value="Nucleotide-binding domain of ferredoxin-NADP reductase (FNR) module"/>
    <property type="match status" value="1"/>
</dbReference>
<keyword evidence="15" id="KW-0216">Detoxification</keyword>
<dbReference type="PANTHER" id="PTHR43396:SF3">
    <property type="entry name" value="FLAVOHEMOPROTEIN"/>
    <property type="match status" value="1"/>
</dbReference>
<dbReference type="Gene3D" id="1.10.490.10">
    <property type="entry name" value="Globins"/>
    <property type="match status" value="1"/>
</dbReference>
<dbReference type="HAMAP" id="MF_01252">
    <property type="entry name" value="Hmp"/>
    <property type="match status" value="1"/>
</dbReference>
<dbReference type="SUPFAM" id="SSF52343">
    <property type="entry name" value="Ferredoxin reductase-like, C-terminal NADP-linked domain"/>
    <property type="match status" value="1"/>
</dbReference>
<keyword evidence="8 15" id="KW-0274">FAD</keyword>
<comment type="cofactor">
    <cofactor evidence="15">
        <name>heme b</name>
        <dbReference type="ChEBI" id="CHEBI:60344"/>
    </cofactor>
    <text evidence="15">Binds 1 heme b (iron(II)-protoporphyrin IX) group per subunit.</text>
</comment>
<dbReference type="Gene3D" id="2.40.30.10">
    <property type="entry name" value="Translation factors"/>
    <property type="match status" value="1"/>
</dbReference>
<dbReference type="InterPro" id="IPR001433">
    <property type="entry name" value="OxRdtase_FAD/NAD-bd"/>
</dbReference>
<keyword evidence="6 15" id="KW-0285">Flavoprotein</keyword>
<keyword evidence="7 15" id="KW-0479">Metal-binding</keyword>
<evidence type="ECO:0000259" key="16">
    <source>
        <dbReference type="PROSITE" id="PS01033"/>
    </source>
</evidence>
<dbReference type="SUPFAM" id="SSF46458">
    <property type="entry name" value="Globin-like"/>
    <property type="match status" value="1"/>
</dbReference>
<dbReference type="Proteomes" id="UP001077662">
    <property type="component" value="Unassembled WGS sequence"/>
</dbReference>
<dbReference type="GO" id="GO:0005344">
    <property type="term" value="F:oxygen carrier activity"/>
    <property type="evidence" value="ECO:0007669"/>
    <property type="project" value="UniProtKB-UniRule"/>
</dbReference>
<dbReference type="SUPFAM" id="SSF63380">
    <property type="entry name" value="Riboflavin synthase domain-like"/>
    <property type="match status" value="1"/>
</dbReference>
<evidence type="ECO:0000256" key="4">
    <source>
        <dbReference type="ARBA" id="ARBA00022617"/>
    </source>
</evidence>
<dbReference type="EMBL" id="JAPTNE010000011">
    <property type="protein sequence ID" value="MCZ0807189.1"/>
    <property type="molecule type" value="Genomic_DNA"/>
</dbReference>
<feature type="domain" description="Globin" evidence="16">
    <location>
        <begin position="1"/>
        <end position="138"/>
    </location>
</feature>
<evidence type="ECO:0000256" key="9">
    <source>
        <dbReference type="ARBA" id="ARBA00022857"/>
    </source>
</evidence>
<dbReference type="GO" id="GO:0046872">
    <property type="term" value="F:metal ion binding"/>
    <property type="evidence" value="ECO:0007669"/>
    <property type="project" value="UniProtKB-KW"/>
</dbReference>
<dbReference type="InterPro" id="IPR017938">
    <property type="entry name" value="Riboflavin_synthase-like_b-brl"/>
</dbReference>
<dbReference type="RefSeq" id="WP_258433469.1">
    <property type="nucleotide sequence ID" value="NZ_JANSGW010000011.1"/>
</dbReference>
<feature type="binding site" evidence="15">
    <location>
        <begin position="276"/>
        <end position="281"/>
    </location>
    <ligand>
        <name>NADP(+)</name>
        <dbReference type="ChEBI" id="CHEBI:58349"/>
    </ligand>
</feature>
<dbReference type="CDD" id="cd14777">
    <property type="entry name" value="Yhb1-globin-like"/>
    <property type="match status" value="1"/>
</dbReference>
<dbReference type="PROSITE" id="PS01033">
    <property type="entry name" value="GLOBIN"/>
    <property type="match status" value="1"/>
</dbReference>
<evidence type="ECO:0000256" key="1">
    <source>
        <dbReference type="ARBA" id="ARBA00006401"/>
    </source>
</evidence>
<dbReference type="FunFam" id="3.40.50.80:FF:000010">
    <property type="entry name" value="Flavohemoprotein"/>
    <property type="match status" value="1"/>
</dbReference>
<dbReference type="Pfam" id="PF00042">
    <property type="entry name" value="Globin"/>
    <property type="match status" value="1"/>
</dbReference>
<evidence type="ECO:0000313" key="19">
    <source>
        <dbReference type="Proteomes" id="UP001077662"/>
    </source>
</evidence>
<dbReference type="GO" id="GO:0046210">
    <property type="term" value="P:nitric oxide catabolic process"/>
    <property type="evidence" value="ECO:0007669"/>
    <property type="project" value="TreeGrafter"/>
</dbReference>
<dbReference type="InterPro" id="IPR009050">
    <property type="entry name" value="Globin-like_sf"/>
</dbReference>
<evidence type="ECO:0000313" key="18">
    <source>
        <dbReference type="EMBL" id="MCZ0807189.1"/>
    </source>
</evidence>
<feature type="site" description="Involved in heme-bound ligand stabilization and O-O bond activation" evidence="15">
    <location>
        <position position="29"/>
    </location>
</feature>
<evidence type="ECO:0000256" key="2">
    <source>
        <dbReference type="ARBA" id="ARBA00008414"/>
    </source>
</evidence>
<dbReference type="GO" id="GO:0071500">
    <property type="term" value="P:cellular response to nitrosative stress"/>
    <property type="evidence" value="ECO:0007669"/>
    <property type="project" value="TreeGrafter"/>
</dbReference>
<feature type="site" description="Influences the redox potential of the prosthetic heme and FAD groups" evidence="15">
    <location>
        <position position="84"/>
    </location>
</feature>
<name>A0AAP3DEX0_BRELA</name>
<dbReference type="InterPro" id="IPR017927">
    <property type="entry name" value="FAD-bd_FR_type"/>
</dbReference>
<keyword evidence="4 15" id="KW-0349">Heme</keyword>
<comment type="domain">
    <text evidence="15">Consists of two distinct domains; an N-terminal heme-containing oxygen-binding domain and a C-terminal reductase domain with binding sites for FAD and NAD(P)H.</text>
</comment>
<accession>A0AAP3DEX0</accession>
<keyword evidence="9 15" id="KW-0521">NADP</keyword>
<dbReference type="GO" id="GO:0009636">
    <property type="term" value="P:response to toxic substance"/>
    <property type="evidence" value="ECO:0007669"/>
    <property type="project" value="UniProtKB-KW"/>
</dbReference>
<evidence type="ECO:0000259" key="17">
    <source>
        <dbReference type="PROSITE" id="PS51384"/>
    </source>
</evidence>
<comment type="caution">
    <text evidence="18">The sequence shown here is derived from an EMBL/GenBank/DDBJ whole genome shotgun (WGS) entry which is preliminary data.</text>
</comment>
<dbReference type="GO" id="GO:0071949">
    <property type="term" value="F:FAD binding"/>
    <property type="evidence" value="ECO:0007669"/>
    <property type="project" value="InterPro"/>
</dbReference>
<feature type="active site" description="Charge relay system" evidence="15">
    <location>
        <position position="137"/>
    </location>
</feature>
<comment type="function">
    <text evidence="15">Is involved in NO detoxification in an aerobic process, termed nitric oxide dioxygenase (NOD) reaction that utilizes O(2) and NAD(P)H to convert NO to nitrate, which protects the bacterium from various noxious nitrogen compounds. Therefore, plays a central role in the inducible response to nitrosative stress.</text>
</comment>
<dbReference type="PROSITE" id="PS51384">
    <property type="entry name" value="FAD_FR"/>
    <property type="match status" value="1"/>
</dbReference>
<reference evidence="18" key="1">
    <citation type="submission" date="2022-09" db="EMBL/GenBank/DDBJ databases">
        <title>Genome analysis and characterization of larvicidal activity of Brevibacillus strains.</title>
        <authorList>
            <person name="Patrusheva E.V."/>
            <person name="Izotova A.O."/>
            <person name="Toshchakov S.V."/>
            <person name="Sineoky S.P."/>
        </authorList>
    </citation>
    <scope>NUCLEOTIDE SEQUENCE</scope>
    <source>
        <strain evidence="18">VKPM_B-13247</strain>
    </source>
</reference>
<keyword evidence="12 15" id="KW-0520">NAD</keyword>
<keyword evidence="10 15" id="KW-0560">Oxidoreductase</keyword>
<feature type="binding site" evidence="15">
    <location>
        <begin position="397"/>
        <end position="400"/>
    </location>
    <ligand>
        <name>FAD</name>
        <dbReference type="ChEBI" id="CHEBI:57692"/>
    </ligand>
</feature>
<protein>
    <recommendedName>
        <fullName evidence="15">Flavohemoprotein</fullName>
    </recommendedName>
    <alternativeName>
        <fullName evidence="15">Flavohemoglobin</fullName>
    </alternativeName>
    <alternativeName>
        <fullName evidence="15">Hemoglobin-like protein</fullName>
    </alternativeName>
    <alternativeName>
        <fullName evidence="15">Nitric oxide dioxygenase</fullName>
        <shortName evidence="15">NO oxygenase</shortName>
        <shortName evidence="15">NOD</shortName>
        <ecNumber evidence="15">1.14.12.17</ecNumber>
    </alternativeName>
</protein>
<evidence type="ECO:0000256" key="8">
    <source>
        <dbReference type="ARBA" id="ARBA00022827"/>
    </source>
</evidence>
<keyword evidence="5 15" id="KW-0561">Oxygen transport</keyword>
<evidence type="ECO:0000256" key="13">
    <source>
        <dbReference type="ARBA" id="ARBA00048649"/>
    </source>
</evidence>
<dbReference type="CDD" id="cd06184">
    <property type="entry name" value="flavohem_like_fad_nad_binding"/>
    <property type="match status" value="1"/>
</dbReference>
<evidence type="ECO:0000256" key="6">
    <source>
        <dbReference type="ARBA" id="ARBA00022630"/>
    </source>
</evidence>
<comment type="catalytic activity">
    <reaction evidence="13 15">
        <text>2 nitric oxide + NADH + 2 O2 = 2 nitrate + NAD(+) + H(+)</text>
        <dbReference type="Rhea" id="RHEA:19469"/>
        <dbReference type="ChEBI" id="CHEBI:15378"/>
        <dbReference type="ChEBI" id="CHEBI:15379"/>
        <dbReference type="ChEBI" id="CHEBI:16480"/>
        <dbReference type="ChEBI" id="CHEBI:17632"/>
        <dbReference type="ChEBI" id="CHEBI:57540"/>
        <dbReference type="ChEBI" id="CHEBI:57945"/>
        <dbReference type="EC" id="1.14.12.17"/>
    </reaction>
</comment>
<evidence type="ECO:0000256" key="7">
    <source>
        <dbReference type="ARBA" id="ARBA00022723"/>
    </source>
</evidence>
<dbReference type="EC" id="1.14.12.17" evidence="15"/>
<dbReference type="GO" id="GO:0020037">
    <property type="term" value="F:heme binding"/>
    <property type="evidence" value="ECO:0007669"/>
    <property type="project" value="InterPro"/>
</dbReference>
<organism evidence="18 19">
    <name type="scientific">Brevibacillus laterosporus</name>
    <name type="common">Bacillus laterosporus</name>
    <dbReference type="NCBI Taxonomy" id="1465"/>
    <lineage>
        <taxon>Bacteria</taxon>
        <taxon>Bacillati</taxon>
        <taxon>Bacillota</taxon>
        <taxon>Bacilli</taxon>
        <taxon>Bacillales</taxon>
        <taxon>Paenibacillaceae</taxon>
        <taxon>Brevibacillus</taxon>
    </lineage>
</organism>
<dbReference type="InterPro" id="IPR001709">
    <property type="entry name" value="Flavoprot_Pyr_Nucl_cyt_Rdtase"/>
</dbReference>
<dbReference type="GO" id="GO:0019825">
    <property type="term" value="F:oxygen binding"/>
    <property type="evidence" value="ECO:0007669"/>
    <property type="project" value="InterPro"/>
</dbReference>
<feature type="binding site" evidence="15">
    <location>
        <begin position="206"/>
        <end position="209"/>
    </location>
    <ligand>
        <name>FAD</name>
        <dbReference type="ChEBI" id="CHEBI:57692"/>
    </ligand>
</feature>
<sequence length="404" mass="45278">MLSEKTIQIIKSTVPVLEKHGIDITKRFYQLLFTKHPELLNIFNHANQKQGRQQTALANAVYAAAQYIDKLETIIPVVKQIGHKHRSLGIKAEHYPIVGENLLAAIKDVLGDLATDEILQAWAEAYGVIADAFIGVEAEFYKQAEQQQGGWEGFRAFKVDRKVKESDVITSFYLVPQDGEAIALFEPGQYVSVKVDIPGEENTHIRQYSLSDAPGKPYYRISVKREDSKQDQPAGKVSVYLHEQVEQGDVLLLSAPAGDFVLDQKDDRPVVLISGGVGLTPLVSMLNTLVETNPNRQVTFIHAAQNGQVHAMREHVEELARQHSQLSVHWCYDNPTDLDRATKAFHKEGYVDLSTLEQMVPSKDASFYFCGPTPFMKALNQTLKEYQIAEADIHFEFFGPADSL</sequence>
<dbReference type="GO" id="GO:0008941">
    <property type="term" value="F:nitric oxide dioxygenase NAD(P)H activity"/>
    <property type="evidence" value="ECO:0007669"/>
    <property type="project" value="UniProtKB-UniRule"/>
</dbReference>
<dbReference type="NCBIfam" id="NF009805">
    <property type="entry name" value="PRK13289.1"/>
    <property type="match status" value="1"/>
</dbReference>
<evidence type="ECO:0000256" key="3">
    <source>
        <dbReference type="ARBA" id="ARBA00022448"/>
    </source>
</evidence>
<evidence type="ECO:0000256" key="11">
    <source>
        <dbReference type="ARBA" id="ARBA00023004"/>
    </source>
</evidence>
<keyword evidence="3 15" id="KW-0813">Transport</keyword>
<feature type="active site" description="Charge relay system" evidence="15">
    <location>
        <position position="95"/>
    </location>
</feature>
<feature type="binding site" evidence="15">
    <location>
        <position position="190"/>
    </location>
    <ligand>
        <name>FAD</name>
        <dbReference type="ChEBI" id="CHEBI:57692"/>
    </ligand>
</feature>
<dbReference type="InterPro" id="IPR039261">
    <property type="entry name" value="FNR_nucleotide-bd"/>
</dbReference>
<dbReference type="PANTHER" id="PTHR43396">
    <property type="entry name" value="FLAVOHEMOPROTEIN"/>
    <property type="match status" value="1"/>
</dbReference>
<keyword evidence="11 15" id="KW-0408">Iron</keyword>
<dbReference type="AlphaFoldDB" id="A0AAP3DEX0"/>
<evidence type="ECO:0000256" key="12">
    <source>
        <dbReference type="ARBA" id="ARBA00023027"/>
    </source>
</evidence>
<dbReference type="PRINTS" id="PR00371">
    <property type="entry name" value="FPNCR"/>
</dbReference>
<comment type="similarity">
    <text evidence="2 15">Belongs to the globin family. Two-domain flavohemoproteins subfamily.</text>
</comment>
<feature type="site" description="Influences the redox potential of the prosthetic heme and FAD groups" evidence="15">
    <location>
        <position position="396"/>
    </location>
</feature>
<gene>
    <name evidence="18" type="primary">hmpA</name>
    <name evidence="15" type="synonym">hmp</name>
    <name evidence="18" type="ORF">O0554_09715</name>
</gene>
<dbReference type="Pfam" id="PF00970">
    <property type="entry name" value="FAD_binding_6"/>
    <property type="match status" value="1"/>
</dbReference>
<dbReference type="InterPro" id="IPR023950">
    <property type="entry name" value="Hmp"/>
</dbReference>
<feature type="domain" description="FAD-binding FR-type" evidence="17">
    <location>
        <begin position="152"/>
        <end position="263"/>
    </location>
</feature>
<dbReference type="Pfam" id="PF00175">
    <property type="entry name" value="NAD_binding_1"/>
    <property type="match status" value="1"/>
</dbReference>
<dbReference type="InterPro" id="IPR008333">
    <property type="entry name" value="Cbr1-like_FAD-bd_dom"/>
</dbReference>
<evidence type="ECO:0000256" key="14">
    <source>
        <dbReference type="ARBA" id="ARBA00049433"/>
    </source>
</evidence>
<feature type="binding site" description="proximal binding residue" evidence="15">
    <location>
        <position position="85"/>
    </location>
    <ligand>
        <name>heme b</name>
        <dbReference type="ChEBI" id="CHEBI:60344"/>
    </ligand>
    <ligandPart>
        <name>Fe</name>
        <dbReference type="ChEBI" id="CHEBI:18248"/>
    </ligandPart>
</feature>
<comment type="similarity">
    <text evidence="1 15">In the C-terminal section; belongs to the flavoprotein pyridine nucleotide cytochrome reductase family.</text>
</comment>
<comment type="catalytic activity">
    <reaction evidence="14 15">
        <text>2 nitric oxide + NADPH + 2 O2 = 2 nitrate + NADP(+) + H(+)</text>
        <dbReference type="Rhea" id="RHEA:19465"/>
        <dbReference type="ChEBI" id="CHEBI:15378"/>
        <dbReference type="ChEBI" id="CHEBI:15379"/>
        <dbReference type="ChEBI" id="CHEBI:16480"/>
        <dbReference type="ChEBI" id="CHEBI:17632"/>
        <dbReference type="ChEBI" id="CHEBI:57783"/>
        <dbReference type="ChEBI" id="CHEBI:58349"/>
        <dbReference type="EC" id="1.14.12.17"/>
    </reaction>
</comment>
<dbReference type="FunFam" id="2.40.30.10:FF:000034">
    <property type="entry name" value="Flavohemoprotein"/>
    <property type="match status" value="1"/>
</dbReference>
<feature type="region of interest" description="Reductase" evidence="15">
    <location>
        <begin position="149"/>
        <end position="404"/>
    </location>
</feature>
<dbReference type="FunFam" id="1.10.490.10:FF:000003">
    <property type="entry name" value="Flavohemoprotein"/>
    <property type="match status" value="1"/>
</dbReference>
<dbReference type="InterPro" id="IPR000971">
    <property type="entry name" value="Globin"/>
</dbReference>
<dbReference type="InterPro" id="IPR012292">
    <property type="entry name" value="Globin/Proto"/>
</dbReference>
<evidence type="ECO:0000256" key="15">
    <source>
        <dbReference type="HAMAP-Rule" id="MF_01252"/>
    </source>
</evidence>